<evidence type="ECO:0000256" key="5">
    <source>
        <dbReference type="RuleBase" id="RU368069"/>
    </source>
</evidence>
<feature type="compositionally biased region" description="Basic and acidic residues" evidence="6">
    <location>
        <begin position="204"/>
        <end position="221"/>
    </location>
</feature>
<keyword evidence="9" id="KW-1185">Reference proteome</keyword>
<name>A0ABP0D8S0_9PEZI</name>
<feature type="region of interest" description="Disordered" evidence="6">
    <location>
        <begin position="166"/>
        <end position="221"/>
    </location>
</feature>
<evidence type="ECO:0000313" key="9">
    <source>
        <dbReference type="Proteomes" id="UP001642501"/>
    </source>
</evidence>
<dbReference type="PANTHER" id="PTHR13153">
    <property type="entry name" value="CGTHBA PROTEIN -14 GENE PROTEIN"/>
    <property type="match status" value="1"/>
</dbReference>
<feature type="domain" description="GATOR1 complex protein NPRL3 C-terminal HTH" evidence="7">
    <location>
        <begin position="803"/>
        <end position="847"/>
    </location>
</feature>
<dbReference type="PANTHER" id="PTHR13153:SF5">
    <property type="entry name" value="GATOR COMPLEX PROTEIN NPRL3"/>
    <property type="match status" value="1"/>
</dbReference>
<protein>
    <recommendedName>
        <fullName evidence="2 5">Nitrogen permease regulator 3</fullName>
    </recommendedName>
    <alternativeName>
        <fullName evidence="4 5">Required for meiotic nuclear division protein 11</fullName>
    </alternativeName>
</protein>
<feature type="compositionally biased region" description="Polar residues" evidence="6">
    <location>
        <begin position="639"/>
        <end position="648"/>
    </location>
</feature>
<feature type="compositionally biased region" description="Polar residues" evidence="6">
    <location>
        <begin position="700"/>
        <end position="709"/>
    </location>
</feature>
<feature type="compositionally biased region" description="Basic and acidic residues" evidence="6">
    <location>
        <begin position="597"/>
        <end position="619"/>
    </location>
</feature>
<dbReference type="EMBL" id="CAWUOM010000004">
    <property type="protein sequence ID" value="CAK7263311.1"/>
    <property type="molecule type" value="Genomic_DNA"/>
</dbReference>
<dbReference type="Proteomes" id="UP001642501">
    <property type="component" value="Unassembled WGS sequence"/>
</dbReference>
<feature type="region of interest" description="Disordered" evidence="6">
    <location>
        <begin position="745"/>
        <end position="795"/>
    </location>
</feature>
<comment type="subcellular location">
    <subcellularLocation>
        <location evidence="5">Vacuole membrane</location>
        <topology evidence="5">Peripheral membrane protein</topology>
    </subcellularLocation>
</comment>
<comment type="caution">
    <text evidence="8">The sequence shown here is derived from an EMBL/GenBank/DDBJ whole genome shotgun (WGS) entry which is preliminary data.</text>
</comment>
<dbReference type="InterPro" id="IPR056603">
    <property type="entry name" value="HTH_NPRL3"/>
</dbReference>
<evidence type="ECO:0000256" key="6">
    <source>
        <dbReference type="SAM" id="MobiDB-lite"/>
    </source>
</evidence>
<sequence>MAMPMALPDKSNFLGVALVINRDRDGPRFVFHYPSRIVPPQDEHHRKEFNNEHIDEEDIFVEAVTTERTSAALGGPRDWSLDFLPNASDLSRWNNDDHLVTDNGTQFVPWEYVAGLPTKALESILTPPRAFHKKRFQISLDSVTYISYPIHVPTSGVWARACSERTNKGNGKDKAKTGVTVLPQECPGDEATAAADAASPPPMGDKEKERDKDKEKEKEDKVSSMNMFSLVFIMSPKRHEANELLDLIYHHIVREVNKVYKYSQESGDFIWQESKKIIHLKDRARDRRTKMSVLWKEILAASSLAASMREIYEALSRNRIAVLELDLAEGSVGHSVQVPMPFYVTDVQPQANFATRSLWLTTANNILQHETYGGISAFERCFALLLTDDDEKKITEELQARGDNAAAAMIEFVKASQPTLSFYQVAQLPNTMLTVQQVCAYAQHFIYWRRAIAVPPIHARDVYILSPNCDLSDVARASASFAETFPFAPPLPDLLAGISSAPRPYKSFCPTKNLRPAYLRILAWLIRAGWVCQLCTFAYVVVWPEIQYEVDYNLESEDLARIKQNQQKQKQRESEKNNDGSTHGSRTSGGPGSIELNEERERQLQEKEPQDQHVSRGGDDSDGGSNNGDVGEIGGMSEWSGTVSSMPSSIRHDDRGRAKPGGRSAAEQAAERARRQRMAEKAAHDLAERATAHARKPVPKSTSHPSINNAPHLVGILPHVILDASKPTGKESLYLSAIERNLRACSRRPPLPSKKDTTSAAASASTARHGDYGNQGNYYGANNNRPRNGHAAPTADETTAWNERVGEIWPVFWKHFNGRSALERIALFEDMKRKDVWNLLSSMSEHLLCVRHW</sequence>
<feature type="compositionally biased region" description="Basic and acidic residues" evidence="6">
    <location>
        <begin position="166"/>
        <end position="176"/>
    </location>
</feature>
<organism evidence="8 9">
    <name type="scientific">Sporothrix epigloea</name>
    <dbReference type="NCBI Taxonomy" id="1892477"/>
    <lineage>
        <taxon>Eukaryota</taxon>
        <taxon>Fungi</taxon>
        <taxon>Dikarya</taxon>
        <taxon>Ascomycota</taxon>
        <taxon>Pezizomycotina</taxon>
        <taxon>Sordariomycetes</taxon>
        <taxon>Sordariomycetidae</taxon>
        <taxon>Ophiostomatales</taxon>
        <taxon>Ophiostomataceae</taxon>
        <taxon>Sporothrix</taxon>
    </lineage>
</organism>
<evidence type="ECO:0000313" key="8">
    <source>
        <dbReference type="EMBL" id="CAK7263311.1"/>
    </source>
</evidence>
<reference evidence="8 9" key="1">
    <citation type="submission" date="2024-01" db="EMBL/GenBank/DDBJ databases">
        <authorList>
            <person name="Allen C."/>
            <person name="Tagirdzhanova G."/>
        </authorList>
    </citation>
    <scope>NUCLEOTIDE SEQUENCE [LARGE SCALE GENOMIC DNA]</scope>
    <source>
        <strain evidence="8 9">CBS 573.63</strain>
    </source>
</reference>
<comment type="function">
    <text evidence="3 5">Mediates inactivation of the TORC1 complex in response to amino acid starvation. Required for meiotic nuclear division.</text>
</comment>
<evidence type="ECO:0000256" key="4">
    <source>
        <dbReference type="ARBA" id="ARBA00030028"/>
    </source>
</evidence>
<proteinExistence type="inferred from homology"/>
<dbReference type="Pfam" id="PF24064">
    <property type="entry name" value="HTH_NPRL3"/>
    <property type="match status" value="1"/>
</dbReference>
<comment type="similarity">
    <text evidence="1 5">Belongs to the NPR3 family.</text>
</comment>
<dbReference type="Pfam" id="PF03666">
    <property type="entry name" value="NPR3"/>
    <property type="match status" value="1"/>
</dbReference>
<keyword evidence="5" id="KW-0732">Signal</keyword>
<feature type="compositionally biased region" description="Basic and acidic residues" evidence="6">
    <location>
        <begin position="669"/>
        <end position="691"/>
    </location>
</feature>
<evidence type="ECO:0000256" key="3">
    <source>
        <dbReference type="ARBA" id="ARBA00025376"/>
    </source>
</evidence>
<evidence type="ECO:0000256" key="2">
    <source>
        <dbReference type="ARBA" id="ARBA00017880"/>
    </source>
</evidence>
<feature type="compositionally biased region" description="Low complexity" evidence="6">
    <location>
        <begin position="758"/>
        <end position="784"/>
    </location>
</feature>
<evidence type="ECO:0000256" key="1">
    <source>
        <dbReference type="ARBA" id="ARBA00010546"/>
    </source>
</evidence>
<gene>
    <name evidence="8" type="primary">npr3</name>
    <name evidence="8" type="ORF">SEPCBS57363_000511</name>
</gene>
<accession>A0ABP0D8S0</accession>
<feature type="region of interest" description="Disordered" evidence="6">
    <location>
        <begin position="563"/>
        <end position="710"/>
    </location>
</feature>
<keyword evidence="5" id="KW-0469">Meiosis</keyword>
<dbReference type="InterPro" id="IPR005365">
    <property type="entry name" value="Npr3"/>
</dbReference>
<evidence type="ECO:0000259" key="7">
    <source>
        <dbReference type="Pfam" id="PF24064"/>
    </source>
</evidence>